<comment type="caution">
    <text evidence="1">The sequence shown here is derived from an EMBL/GenBank/DDBJ whole genome shotgun (WGS) entry which is preliminary data.</text>
</comment>
<sequence length="244" mass="25994">ELLNGQPCTLIATNNLISSSGAGFAAQSVVPDGREIVIPVNPRQGTANLEFSCPTGGGTALTVSYVTAGGGNVRRWDAHDENDLRIFTRNSLRNASSVVSSEDAFFVAGEPVWPSGALRRSVAEYDSLTSTLQWRGVNVGYATEGDALFVAYDPLRNRVGMLIRNTPGFANKVVGFARGFDQGDAGEPAPLYETAISGDVPPISPMDLQADKNGYFIAVITRNDDWVTPNSGTFANVFKIDAET</sequence>
<protein>
    <submittedName>
        <fullName evidence="1">Uncharacterized protein</fullName>
    </submittedName>
</protein>
<accession>X0WZC7</accession>
<feature type="non-terminal residue" evidence="1">
    <location>
        <position position="244"/>
    </location>
</feature>
<reference evidence="1" key="1">
    <citation type="journal article" date="2014" name="Front. Microbiol.">
        <title>High frequency of phylogenetically diverse reductive dehalogenase-homologous genes in deep subseafloor sedimentary metagenomes.</title>
        <authorList>
            <person name="Kawai M."/>
            <person name="Futagami T."/>
            <person name="Toyoda A."/>
            <person name="Takaki Y."/>
            <person name="Nishi S."/>
            <person name="Hori S."/>
            <person name="Arai W."/>
            <person name="Tsubouchi T."/>
            <person name="Morono Y."/>
            <person name="Uchiyama I."/>
            <person name="Ito T."/>
            <person name="Fujiyama A."/>
            <person name="Inagaki F."/>
            <person name="Takami H."/>
        </authorList>
    </citation>
    <scope>NUCLEOTIDE SEQUENCE</scope>
    <source>
        <strain evidence="1">Expedition CK06-06</strain>
    </source>
</reference>
<dbReference type="EMBL" id="BARS01047574">
    <property type="protein sequence ID" value="GAG28542.1"/>
    <property type="molecule type" value="Genomic_DNA"/>
</dbReference>
<evidence type="ECO:0000313" key="1">
    <source>
        <dbReference type="EMBL" id="GAG28542.1"/>
    </source>
</evidence>
<dbReference type="AlphaFoldDB" id="X0WZC7"/>
<proteinExistence type="predicted"/>
<organism evidence="1">
    <name type="scientific">marine sediment metagenome</name>
    <dbReference type="NCBI Taxonomy" id="412755"/>
    <lineage>
        <taxon>unclassified sequences</taxon>
        <taxon>metagenomes</taxon>
        <taxon>ecological metagenomes</taxon>
    </lineage>
</organism>
<name>X0WZC7_9ZZZZ</name>
<feature type="non-terminal residue" evidence="1">
    <location>
        <position position="1"/>
    </location>
</feature>
<gene>
    <name evidence="1" type="ORF">S01H1_71441</name>
</gene>